<dbReference type="Proteomes" id="UP000295818">
    <property type="component" value="Unassembled WGS sequence"/>
</dbReference>
<organism evidence="2 3">
    <name type="scientific">Kribbella orskensis</name>
    <dbReference type="NCBI Taxonomy" id="2512216"/>
    <lineage>
        <taxon>Bacteria</taxon>
        <taxon>Bacillati</taxon>
        <taxon>Actinomycetota</taxon>
        <taxon>Actinomycetes</taxon>
        <taxon>Propionibacteriales</taxon>
        <taxon>Kribbellaceae</taxon>
        <taxon>Kribbella</taxon>
    </lineage>
</organism>
<dbReference type="InterPro" id="IPR036488">
    <property type="entry name" value="DUF1883-like_sf"/>
</dbReference>
<dbReference type="PROSITE" id="PS50104">
    <property type="entry name" value="TIR"/>
    <property type="match status" value="1"/>
</dbReference>
<dbReference type="SUPFAM" id="SSF141099">
    <property type="entry name" value="Atu1913-like"/>
    <property type="match status" value="1"/>
</dbReference>
<dbReference type="Pfam" id="PF08980">
    <property type="entry name" value="DUF1883"/>
    <property type="match status" value="1"/>
</dbReference>
<dbReference type="InterPro" id="IPR000157">
    <property type="entry name" value="TIR_dom"/>
</dbReference>
<dbReference type="InterPro" id="IPR035897">
    <property type="entry name" value="Toll_tir_struct_dom_sf"/>
</dbReference>
<evidence type="ECO:0000313" key="3">
    <source>
        <dbReference type="Proteomes" id="UP000295818"/>
    </source>
</evidence>
<dbReference type="InterPro" id="IPR015073">
    <property type="entry name" value="DUF1883"/>
</dbReference>
<dbReference type="SUPFAM" id="SSF52200">
    <property type="entry name" value="Toll/Interleukin receptor TIR domain"/>
    <property type="match status" value="1"/>
</dbReference>
<dbReference type="Pfam" id="PF13676">
    <property type="entry name" value="TIR_2"/>
    <property type="match status" value="1"/>
</dbReference>
<dbReference type="Gene3D" id="4.10.1210.10">
    <property type="entry name" value="Atu1913-like"/>
    <property type="match status" value="1"/>
</dbReference>
<evidence type="ECO:0000313" key="2">
    <source>
        <dbReference type="EMBL" id="TCO27959.1"/>
    </source>
</evidence>
<dbReference type="RefSeq" id="WP_132197676.1">
    <property type="nucleotide sequence ID" value="NZ_SLWM01000003.1"/>
</dbReference>
<name>A0ABY2BRA7_9ACTN</name>
<dbReference type="EMBL" id="SLWM01000003">
    <property type="protein sequence ID" value="TCO27959.1"/>
    <property type="molecule type" value="Genomic_DNA"/>
</dbReference>
<reference evidence="2 3" key="1">
    <citation type="journal article" date="2015" name="Stand. Genomic Sci.">
        <title>Genomic Encyclopedia of Bacterial and Archaeal Type Strains, Phase III: the genomes of soil and plant-associated and newly described type strains.</title>
        <authorList>
            <person name="Whitman W.B."/>
            <person name="Woyke T."/>
            <person name="Klenk H.P."/>
            <person name="Zhou Y."/>
            <person name="Lilburn T.G."/>
            <person name="Beck B.J."/>
            <person name="De Vos P."/>
            <person name="Vandamme P."/>
            <person name="Eisen J.A."/>
            <person name="Garrity G."/>
            <person name="Hugenholtz P."/>
            <person name="Kyrpides N.C."/>
        </authorList>
    </citation>
    <scope>NUCLEOTIDE SEQUENCE [LARGE SCALE GENOMIC DNA]</scope>
    <source>
        <strain evidence="2 3">VKM Ac-2538</strain>
    </source>
</reference>
<evidence type="ECO:0000259" key="1">
    <source>
        <dbReference type="PROSITE" id="PS50104"/>
    </source>
</evidence>
<protein>
    <submittedName>
        <fullName evidence="2">TIR domain-containing protein</fullName>
    </submittedName>
</protein>
<dbReference type="SMART" id="SM00255">
    <property type="entry name" value="TIR"/>
    <property type="match status" value="1"/>
</dbReference>
<accession>A0ABY2BRA7</accession>
<dbReference type="Gene3D" id="3.40.50.10140">
    <property type="entry name" value="Toll/interleukin-1 receptor homology (TIR) domain"/>
    <property type="match status" value="1"/>
</dbReference>
<keyword evidence="3" id="KW-1185">Reference proteome</keyword>
<gene>
    <name evidence="2" type="ORF">EV644_103663</name>
</gene>
<sequence>MSSGFPFTKYEFPSLKRGATVEVTLQGNGANVRLMDSSNFNAYKAGRAHRYVGGLIQRSPYRMSVPRDGRWFVTVDMIGLRGTTRSSVRIIPPPLAPARQGLSGGSLSDIRHEAPPSVEDDAQVWDVFVSHASEDKAAVARPLTDALKQLDVSVWLDDFELRIGDSLRRKIDRGLARSRFGVVIISRSFFAKGWPQYELDGIVSRSVSGQQTLLPVWHEITKAEVMDQSPSLVDKIARSTSQYTIDEIAREIAEVIHSNGEPGIDE</sequence>
<comment type="caution">
    <text evidence="2">The sequence shown here is derived from an EMBL/GenBank/DDBJ whole genome shotgun (WGS) entry which is preliminary data.</text>
</comment>
<proteinExistence type="predicted"/>
<feature type="domain" description="TIR" evidence="1">
    <location>
        <begin position="123"/>
        <end position="256"/>
    </location>
</feature>